<dbReference type="EMBL" id="CP000830">
    <property type="protein sequence ID" value="ABV94661.1"/>
    <property type="molecule type" value="Genomic_DNA"/>
</dbReference>
<dbReference type="InterPro" id="IPR005358">
    <property type="entry name" value="Puta_zinc/iron-chelating_dom"/>
</dbReference>
<proteinExistence type="inferred from homology"/>
<dbReference type="Pfam" id="PF03692">
    <property type="entry name" value="CxxCxxCC"/>
    <property type="match status" value="1"/>
</dbReference>
<keyword evidence="3" id="KW-1185">Reference proteome</keyword>
<accession>A8LJQ8</accession>
<dbReference type="PANTHER" id="PTHR37421:SF1">
    <property type="entry name" value="UPF0260 PROTEIN YCGN"/>
    <property type="match status" value="1"/>
</dbReference>
<dbReference type="PANTHER" id="PTHR37421">
    <property type="entry name" value="UPF0260 PROTEIN YCGN"/>
    <property type="match status" value="1"/>
</dbReference>
<evidence type="ECO:0000256" key="1">
    <source>
        <dbReference type="HAMAP-Rule" id="MF_00676"/>
    </source>
</evidence>
<reference evidence="3" key="1">
    <citation type="journal article" date="2010" name="ISME J.">
        <title>The complete genome sequence of the algal symbiont Dinoroseobacter shibae: a hitchhiker's guide to life in the sea.</title>
        <authorList>
            <person name="Wagner-Dobler I."/>
            <person name="Ballhausen B."/>
            <person name="Berger M."/>
            <person name="Brinkhoff T."/>
            <person name="Buchholz I."/>
            <person name="Bunk B."/>
            <person name="Cypionka H."/>
            <person name="Daniel R."/>
            <person name="Drepper T."/>
            <person name="Gerdts G."/>
            <person name="Hahnke S."/>
            <person name="Han C."/>
            <person name="Jahn D."/>
            <person name="Kalhoefer D."/>
            <person name="Kiss H."/>
            <person name="Klenk H.P."/>
            <person name="Kyrpides N."/>
            <person name="Liebl W."/>
            <person name="Liesegang H."/>
            <person name="Meincke L."/>
            <person name="Pati A."/>
            <person name="Petersen J."/>
            <person name="Piekarski T."/>
            <person name="Pommerenke C."/>
            <person name="Pradella S."/>
            <person name="Pukall R."/>
            <person name="Rabus R."/>
            <person name="Stackebrandt E."/>
            <person name="Thole S."/>
            <person name="Thompson L."/>
            <person name="Tielen P."/>
            <person name="Tomasch J."/>
            <person name="von Jan M."/>
            <person name="Wanphrut N."/>
            <person name="Wichels A."/>
            <person name="Zech H."/>
            <person name="Simon M."/>
        </authorList>
    </citation>
    <scope>NUCLEOTIDE SEQUENCE [LARGE SCALE GENOMIC DNA]</scope>
    <source>
        <strain evidence="3">DSM 16493 / NCIMB 14021 / DFL 12</strain>
    </source>
</reference>
<evidence type="ECO:0000313" key="3">
    <source>
        <dbReference type="Proteomes" id="UP000006833"/>
    </source>
</evidence>
<protein>
    <recommendedName>
        <fullName evidence="1">UPF0260 protein Dshi_2928</fullName>
    </recommendedName>
</protein>
<dbReference type="HAMAP" id="MF_00676">
    <property type="entry name" value="UPF0260"/>
    <property type="match status" value="1"/>
</dbReference>
<sequence>MRRRKARRPAKETLRPRFWETVPLADMTTAEWEALCDGCGRCCLLKLEDADTAEVAFTRVSCRLLDTDTCRCGQYELRKQFVPDCVVLTPENLDQIAYWMPETCAYRLLYEGQRLKTWHPLISGRAESVREAGISVAGWAVPEFEVAEDELEDYLIDPDDAGA</sequence>
<dbReference type="eggNOG" id="COG2983">
    <property type="taxonomic scope" value="Bacteria"/>
</dbReference>
<dbReference type="NCBIfam" id="NF003501">
    <property type="entry name" value="PRK05170.1-5"/>
    <property type="match status" value="1"/>
</dbReference>
<dbReference type="Proteomes" id="UP000006833">
    <property type="component" value="Chromosome"/>
</dbReference>
<name>A8LJQ8_DINSH</name>
<dbReference type="AlphaFoldDB" id="A8LJQ8"/>
<dbReference type="InterPro" id="IPR008228">
    <property type="entry name" value="UCP006173"/>
</dbReference>
<dbReference type="PIRSF" id="PIRSF006173">
    <property type="entry name" value="UCP006173"/>
    <property type="match status" value="1"/>
</dbReference>
<organism evidence="2 3">
    <name type="scientific">Dinoroseobacter shibae (strain DSM 16493 / NCIMB 14021 / DFL 12)</name>
    <dbReference type="NCBI Taxonomy" id="398580"/>
    <lineage>
        <taxon>Bacteria</taxon>
        <taxon>Pseudomonadati</taxon>
        <taxon>Pseudomonadota</taxon>
        <taxon>Alphaproteobacteria</taxon>
        <taxon>Rhodobacterales</taxon>
        <taxon>Roseobacteraceae</taxon>
        <taxon>Dinoroseobacter</taxon>
    </lineage>
</organism>
<dbReference type="STRING" id="398580.Dshi_2928"/>
<gene>
    <name evidence="2" type="ordered locus">Dshi_2928</name>
</gene>
<dbReference type="KEGG" id="dsh:Dshi_2928"/>
<dbReference type="NCBIfam" id="NF003507">
    <property type="entry name" value="PRK05170.2-5"/>
    <property type="match status" value="1"/>
</dbReference>
<evidence type="ECO:0000313" key="2">
    <source>
        <dbReference type="EMBL" id="ABV94661.1"/>
    </source>
</evidence>
<dbReference type="HOGENOM" id="CLU_109769_1_0_5"/>
<comment type="similarity">
    <text evidence="1">Belongs to the UPF0260 family.</text>
</comment>